<evidence type="ECO:0000313" key="10">
    <source>
        <dbReference type="Proteomes" id="UP000609849"/>
    </source>
</evidence>
<feature type="domain" description="Response regulatory" evidence="8">
    <location>
        <begin position="2"/>
        <end position="119"/>
    </location>
</feature>
<feature type="modified residue" description="4-aspartylphosphate" evidence="6">
    <location>
        <position position="54"/>
    </location>
</feature>
<dbReference type="EMBL" id="JACRWE010000001">
    <property type="protein sequence ID" value="MBC5995219.1"/>
    <property type="molecule type" value="Genomic_DNA"/>
</dbReference>
<evidence type="ECO:0000313" key="9">
    <source>
        <dbReference type="EMBL" id="MBC5995219.1"/>
    </source>
</evidence>
<dbReference type="Gene3D" id="1.10.10.60">
    <property type="entry name" value="Homeodomain-like"/>
    <property type="match status" value="2"/>
</dbReference>
<dbReference type="Pfam" id="PF12833">
    <property type="entry name" value="HTH_18"/>
    <property type="match status" value="1"/>
</dbReference>
<dbReference type="InterPro" id="IPR001789">
    <property type="entry name" value="Sig_transdc_resp-reg_receiver"/>
</dbReference>
<evidence type="ECO:0000259" key="8">
    <source>
        <dbReference type="PROSITE" id="PS50110"/>
    </source>
</evidence>
<evidence type="ECO:0000256" key="1">
    <source>
        <dbReference type="ARBA" id="ARBA00018672"/>
    </source>
</evidence>
<dbReference type="Gene3D" id="3.40.50.2300">
    <property type="match status" value="1"/>
</dbReference>
<dbReference type="InterPro" id="IPR009057">
    <property type="entry name" value="Homeodomain-like_sf"/>
</dbReference>
<evidence type="ECO:0000256" key="6">
    <source>
        <dbReference type="PROSITE-ProRule" id="PRU00169"/>
    </source>
</evidence>
<dbReference type="SMART" id="SM00342">
    <property type="entry name" value="HTH_ARAC"/>
    <property type="match status" value="1"/>
</dbReference>
<dbReference type="SUPFAM" id="SSF46689">
    <property type="entry name" value="Homeodomain-like"/>
    <property type="match status" value="2"/>
</dbReference>
<evidence type="ECO:0000259" key="7">
    <source>
        <dbReference type="PROSITE" id="PS01124"/>
    </source>
</evidence>
<dbReference type="InterPro" id="IPR011006">
    <property type="entry name" value="CheY-like_superfamily"/>
</dbReference>
<evidence type="ECO:0000256" key="5">
    <source>
        <dbReference type="ARBA" id="ARBA00024867"/>
    </source>
</evidence>
<reference evidence="9 10" key="1">
    <citation type="submission" date="2020-08" db="EMBL/GenBank/DDBJ databases">
        <authorList>
            <person name="Liu C."/>
            <person name="Sun Q."/>
        </authorList>
    </citation>
    <scope>NUCLEOTIDE SEQUENCE [LARGE SCALE GENOMIC DNA]</scope>
    <source>
        <strain evidence="9 10">NSJ-18</strain>
    </source>
</reference>
<dbReference type="PRINTS" id="PR00032">
    <property type="entry name" value="HTHARAC"/>
</dbReference>
<dbReference type="RefSeq" id="WP_153971561.1">
    <property type="nucleotide sequence ID" value="NZ_JACRWE010000001.1"/>
</dbReference>
<evidence type="ECO:0000256" key="3">
    <source>
        <dbReference type="ARBA" id="ARBA00023125"/>
    </source>
</evidence>
<dbReference type="SUPFAM" id="SSF52172">
    <property type="entry name" value="CheY-like"/>
    <property type="match status" value="1"/>
</dbReference>
<dbReference type="InterPro" id="IPR018060">
    <property type="entry name" value="HTH_AraC"/>
</dbReference>
<comment type="caution">
    <text evidence="9">The sequence shown here is derived from an EMBL/GenBank/DDBJ whole genome shotgun (WGS) entry which is preliminary data.</text>
</comment>
<keyword evidence="10" id="KW-1185">Reference proteome</keyword>
<dbReference type="PROSITE" id="PS00041">
    <property type="entry name" value="HTH_ARAC_FAMILY_1"/>
    <property type="match status" value="1"/>
</dbReference>
<dbReference type="PANTHER" id="PTHR43280:SF2">
    <property type="entry name" value="HTH-TYPE TRANSCRIPTIONAL REGULATOR EXSA"/>
    <property type="match status" value="1"/>
</dbReference>
<evidence type="ECO:0000256" key="4">
    <source>
        <dbReference type="ARBA" id="ARBA00023163"/>
    </source>
</evidence>
<dbReference type="PROSITE" id="PS01124">
    <property type="entry name" value="HTH_ARAC_FAMILY_2"/>
    <property type="match status" value="1"/>
</dbReference>
<organism evidence="9 10">
    <name type="scientific">Romboutsia faecis</name>
    <dbReference type="NCBI Taxonomy" id="2764597"/>
    <lineage>
        <taxon>Bacteria</taxon>
        <taxon>Bacillati</taxon>
        <taxon>Bacillota</taxon>
        <taxon>Clostridia</taxon>
        <taxon>Peptostreptococcales</taxon>
        <taxon>Peptostreptococcaceae</taxon>
        <taxon>Romboutsia</taxon>
    </lineage>
</organism>
<dbReference type="CDD" id="cd17536">
    <property type="entry name" value="REC_YesN-like"/>
    <property type="match status" value="1"/>
</dbReference>
<sequence>MRILIVEDEYITRNFLSSIINWEEHDMILVSLAKDGLEALNIIKKENIDIVITDLKMPKMDGNTLIKNLKEIKFKGKIIVLSNYDDFSSVKEAMKNGAYEYLLKVTISKNELLEILEKARADLINSNKLIKDNNIVEISSEKLKVNEYLEMYLKGEVNIIIDSNLEEKYLRNFNFLYLRAVTTDVENSEKEKKLSSFISNVINSCALDVNSKLMSLIHIRRNEFGIIIKTDNKIDDINLLARNITRNVKQYLNIKFEKVIHKQCKEIKECLELIENERQKSNYQINSKVIGCRREIKKIIEYINNNLEKKLNLEILAKVVNMNESYLSRIFKDELSMTISDYIKNTRLEKAKELLKDKDMRIKDVSISVGIQDQLYFSRLFTKFFNMTPSEYREKYYKE</sequence>
<keyword evidence="2" id="KW-0805">Transcription regulation</keyword>
<feature type="domain" description="HTH araC/xylS-type" evidence="7">
    <location>
        <begin position="297"/>
        <end position="395"/>
    </location>
</feature>
<dbReference type="PANTHER" id="PTHR43280">
    <property type="entry name" value="ARAC-FAMILY TRANSCRIPTIONAL REGULATOR"/>
    <property type="match status" value="1"/>
</dbReference>
<keyword evidence="6" id="KW-0597">Phosphoprotein</keyword>
<keyword evidence="3" id="KW-0238">DNA-binding</keyword>
<dbReference type="InterPro" id="IPR020449">
    <property type="entry name" value="Tscrpt_reg_AraC-type_HTH"/>
</dbReference>
<accession>A0ABR7JJY0</accession>
<proteinExistence type="predicted"/>
<dbReference type="Pfam" id="PF00072">
    <property type="entry name" value="Response_reg"/>
    <property type="match status" value="1"/>
</dbReference>
<dbReference type="PROSITE" id="PS50110">
    <property type="entry name" value="RESPONSE_REGULATORY"/>
    <property type="match status" value="1"/>
</dbReference>
<keyword evidence="4" id="KW-0804">Transcription</keyword>
<dbReference type="SMART" id="SM00448">
    <property type="entry name" value="REC"/>
    <property type="match status" value="1"/>
</dbReference>
<evidence type="ECO:0000256" key="2">
    <source>
        <dbReference type="ARBA" id="ARBA00023015"/>
    </source>
</evidence>
<protein>
    <recommendedName>
        <fullName evidence="1">Stage 0 sporulation protein A homolog</fullName>
    </recommendedName>
</protein>
<dbReference type="InterPro" id="IPR018062">
    <property type="entry name" value="HTH_AraC-typ_CS"/>
</dbReference>
<name>A0ABR7JJY0_9FIRM</name>
<comment type="function">
    <text evidence="5">May play the central regulatory role in sporulation. It may be an element of the effector pathway responsible for the activation of sporulation genes in response to nutritional stress. Spo0A may act in concert with spo0H (a sigma factor) to control the expression of some genes that are critical to the sporulation process.</text>
</comment>
<gene>
    <name evidence="9" type="ORF">H8923_00470</name>
</gene>
<dbReference type="Proteomes" id="UP000609849">
    <property type="component" value="Unassembled WGS sequence"/>
</dbReference>